<evidence type="ECO:0000256" key="9">
    <source>
        <dbReference type="SAM" id="Phobius"/>
    </source>
</evidence>
<evidence type="ECO:0000313" key="12">
    <source>
        <dbReference type="Proteomes" id="UP000033562"/>
    </source>
</evidence>
<evidence type="ECO:0000256" key="8">
    <source>
        <dbReference type="ARBA" id="ARBA00023136"/>
    </source>
</evidence>
<dbReference type="Pfam" id="PF03109">
    <property type="entry name" value="ABC1"/>
    <property type="match status" value="1"/>
</dbReference>
<dbReference type="PANTHER" id="PTHR10566">
    <property type="entry name" value="CHAPERONE-ACTIVITY OF BC1 COMPLEX CABC1 -RELATED"/>
    <property type="match status" value="1"/>
</dbReference>
<dbReference type="GO" id="GO:0006744">
    <property type="term" value="P:ubiquinone biosynthetic process"/>
    <property type="evidence" value="ECO:0007669"/>
    <property type="project" value="UniProtKB-UniPathway"/>
</dbReference>
<evidence type="ECO:0000313" key="11">
    <source>
        <dbReference type="EMBL" id="KJV68654.1"/>
    </source>
</evidence>
<dbReference type="AlphaFoldDB" id="A0A0F3NP34"/>
<feature type="transmembrane region" description="Helical" evidence="9">
    <location>
        <begin position="446"/>
        <end position="463"/>
    </location>
</feature>
<comment type="pathway">
    <text evidence="1">Cofactor biosynthesis; ubiquinone biosynthesis [regulation].</text>
</comment>
<dbReference type="GO" id="GO:0016491">
    <property type="term" value="F:oxidoreductase activity"/>
    <property type="evidence" value="ECO:0007669"/>
    <property type="project" value="UniProtKB-KW"/>
</dbReference>
<dbReference type="EMBL" id="LANX01000001">
    <property type="protein sequence ID" value="KJV68654.1"/>
    <property type="molecule type" value="Genomic_DNA"/>
</dbReference>
<dbReference type="Proteomes" id="UP000033562">
    <property type="component" value="Unassembled WGS sequence"/>
</dbReference>
<evidence type="ECO:0000256" key="4">
    <source>
        <dbReference type="ARBA" id="ARBA00022519"/>
    </source>
</evidence>
<dbReference type="InterPro" id="IPR004147">
    <property type="entry name" value="ABC1_dom"/>
</dbReference>
<protein>
    <submittedName>
        <fullName evidence="11">2-polyprenylphenol 6-hydroxylase</fullName>
        <ecNumber evidence="11">1.14.13.-</ecNumber>
    </submittedName>
</protein>
<dbReference type="UniPathway" id="UPA00232"/>
<gene>
    <name evidence="11" type="primary">ubiB</name>
    <name evidence="11" type="ORF">NLO413_0014</name>
</gene>
<accession>A0A0F3NP34</accession>
<dbReference type="GO" id="GO:0005524">
    <property type="term" value="F:ATP binding"/>
    <property type="evidence" value="ECO:0007669"/>
    <property type="project" value="InterPro"/>
</dbReference>
<dbReference type="SUPFAM" id="SSF56112">
    <property type="entry name" value="Protein kinase-like (PK-like)"/>
    <property type="match status" value="1"/>
</dbReference>
<dbReference type="Gene3D" id="1.10.510.10">
    <property type="entry name" value="Transferase(Phosphotransferase) domain 1"/>
    <property type="match status" value="1"/>
</dbReference>
<keyword evidence="3" id="KW-1003">Cell membrane</keyword>
<keyword evidence="12" id="KW-1185">Reference proteome</keyword>
<dbReference type="PROSITE" id="PS50011">
    <property type="entry name" value="PROTEIN_KINASE_DOM"/>
    <property type="match status" value="1"/>
</dbReference>
<evidence type="ECO:0000259" key="10">
    <source>
        <dbReference type="PROSITE" id="PS50011"/>
    </source>
</evidence>
<dbReference type="InterPro" id="IPR050154">
    <property type="entry name" value="UbiB_kinase"/>
</dbReference>
<dbReference type="InterPro" id="IPR011009">
    <property type="entry name" value="Kinase-like_dom_sf"/>
</dbReference>
<dbReference type="InterPro" id="IPR000719">
    <property type="entry name" value="Prot_kinase_dom"/>
</dbReference>
<keyword evidence="8 9" id="KW-0472">Membrane</keyword>
<keyword evidence="5" id="KW-0831">Ubiquinone biosynthesis</keyword>
<dbReference type="PANTHER" id="PTHR10566:SF113">
    <property type="entry name" value="PROTEIN ACTIVITY OF BC1 COMPLEX KINASE 7, CHLOROPLASTIC"/>
    <property type="match status" value="1"/>
</dbReference>
<dbReference type="STRING" id="1359163.NLO413_0014"/>
<comment type="caution">
    <text evidence="11">The sequence shown here is derived from an EMBL/GenBank/DDBJ whole genome shotgun (WGS) entry which is preliminary data.</text>
</comment>
<comment type="similarity">
    <text evidence="2">Belongs to the protein kinase superfamily. ADCK protein kinase family.</text>
</comment>
<dbReference type="NCBIfam" id="TIGR01982">
    <property type="entry name" value="UbiB"/>
    <property type="match status" value="1"/>
</dbReference>
<dbReference type="EC" id="1.14.13.-" evidence="11"/>
<organism evidence="11 12">
    <name type="scientific">Candidatus Neoehrlichia procyonis str. RAC413</name>
    <dbReference type="NCBI Taxonomy" id="1359163"/>
    <lineage>
        <taxon>Bacteria</taxon>
        <taxon>Pseudomonadati</taxon>
        <taxon>Pseudomonadota</taxon>
        <taxon>Alphaproteobacteria</taxon>
        <taxon>Rickettsiales</taxon>
        <taxon>Anaplasmataceae</taxon>
        <taxon>Candidatus Neoehrlichia</taxon>
    </lineage>
</organism>
<dbReference type="PATRIC" id="fig|1359163.3.peg.14"/>
<evidence type="ECO:0000256" key="2">
    <source>
        <dbReference type="ARBA" id="ARBA00009670"/>
    </source>
</evidence>
<reference evidence="11 12" key="1">
    <citation type="submission" date="2015-02" db="EMBL/GenBank/DDBJ databases">
        <title>Genome Sequencing of Rickettsiales.</title>
        <authorList>
            <person name="Daugherty S.C."/>
            <person name="Su Q."/>
            <person name="Abolude K."/>
            <person name="Beier-Sexton M."/>
            <person name="Carlyon J.A."/>
            <person name="Carter R."/>
            <person name="Day N.P."/>
            <person name="Dumler S.J."/>
            <person name="Dyachenko V."/>
            <person name="Godinez A."/>
            <person name="Kurtti T.J."/>
            <person name="Lichay M."/>
            <person name="Mullins K.E."/>
            <person name="Ott S."/>
            <person name="Pappas-Brown V."/>
            <person name="Paris D.H."/>
            <person name="Patel P."/>
            <person name="Richards A.L."/>
            <person name="Sadzewicz L."/>
            <person name="Sears K."/>
            <person name="Seidman D."/>
            <person name="Sengamalay N."/>
            <person name="Stenos J."/>
            <person name="Tallon L.J."/>
            <person name="Vincent G."/>
            <person name="Fraser C.M."/>
            <person name="Munderloh U."/>
            <person name="Dunning-Hotopp J.C."/>
        </authorList>
    </citation>
    <scope>NUCLEOTIDE SEQUENCE [LARGE SCALE GENOMIC DNA]</scope>
    <source>
        <strain evidence="11 12">RAC413</strain>
    </source>
</reference>
<evidence type="ECO:0000256" key="1">
    <source>
        <dbReference type="ARBA" id="ARBA00005020"/>
    </source>
</evidence>
<keyword evidence="6 9" id="KW-0812">Transmembrane</keyword>
<keyword evidence="7 9" id="KW-1133">Transmembrane helix</keyword>
<keyword evidence="4" id="KW-0997">Cell inner membrane</keyword>
<evidence type="ECO:0000256" key="7">
    <source>
        <dbReference type="ARBA" id="ARBA00022989"/>
    </source>
</evidence>
<dbReference type="InterPro" id="IPR010232">
    <property type="entry name" value="UbiB"/>
</dbReference>
<keyword evidence="11" id="KW-0560">Oxidoreductase</keyword>
<evidence type="ECO:0000256" key="5">
    <source>
        <dbReference type="ARBA" id="ARBA00022688"/>
    </source>
</evidence>
<name>A0A0F3NP34_9RICK</name>
<evidence type="ECO:0000256" key="6">
    <source>
        <dbReference type="ARBA" id="ARBA00022692"/>
    </source>
</evidence>
<sequence>MRYNILPYTYFLSKKSIRCKTQGQKIKIVLQKLGPVFIKFGQSLSARVDIVGEDIASNLLFLCDKLPSFSYYEAVSVIENDFCCKVENIFCSLSRSPIAAASIAQVHKAITADGKIKAVKILRPNIDKVFDTDIKLMFWLANLTYNFKSLRRFQILELVKMFSEICKLELDLRFEAANAEELKRNIRSGDNFYVPEIDWSRTTKHVLTSEWIDATSIYEVDKIKNHNDVVKNLIFCFCNQVYRDKFFHADMHPGNLMVDENNNIIAVDFGIMGRLDEMTCMYVSEILLGFLRRDYKYVADIHYKAGYVSERYDNFVTACCAIGEPIAGKNVQSISMAKLLAQLFKVTSDFNMKVQPQLLLLQKTMVLVEGLCRQLSPHVNVWQIVELWMKDCSEYNSNKCIKKLKSSCLYKTVQDIPLLIQKIDRSLDVIISYQDLKYNDAKKRNISFVYIFIIIVLIMKIIIG</sequence>
<evidence type="ECO:0000256" key="3">
    <source>
        <dbReference type="ARBA" id="ARBA00022475"/>
    </source>
</evidence>
<proteinExistence type="inferred from homology"/>
<dbReference type="GO" id="GO:0004672">
    <property type="term" value="F:protein kinase activity"/>
    <property type="evidence" value="ECO:0007669"/>
    <property type="project" value="InterPro"/>
</dbReference>
<feature type="domain" description="Protein kinase" evidence="10">
    <location>
        <begin position="92"/>
        <end position="431"/>
    </location>
</feature>